<dbReference type="Proteomes" id="UP000075755">
    <property type="component" value="Chromosome"/>
</dbReference>
<sequence>MSDLPRMASPLQAILMSELSRGNSILSVGDWPPGCRLFVMLARPFRKKYAMSGDVEYALVNDPHYWKAEYRYRNGEECLACGF</sequence>
<dbReference type="Proteomes" id="UP000577697">
    <property type="component" value="Unassembled WGS sequence"/>
</dbReference>
<name>A0AAC9AR88_AMIAI</name>
<evidence type="ECO:0000313" key="4">
    <source>
        <dbReference type="Proteomes" id="UP000577697"/>
    </source>
</evidence>
<gene>
    <name evidence="1" type="ORF">AA2016_2006</name>
    <name evidence="2" type="ORF">FHS67_005596</name>
</gene>
<dbReference type="EMBL" id="CP015005">
    <property type="protein sequence ID" value="AMS40936.1"/>
    <property type="molecule type" value="Genomic_DNA"/>
</dbReference>
<reference evidence="1 3" key="1">
    <citation type="submission" date="2016-03" db="EMBL/GenBank/DDBJ databases">
        <title>Complete genome of Aminobacter aminovorans KCTC 2477.</title>
        <authorList>
            <person name="Kim K.M."/>
        </authorList>
    </citation>
    <scope>NUCLEOTIDE SEQUENCE [LARGE SCALE GENOMIC DNA]</scope>
    <source>
        <strain evidence="1 3">KCTC 2477</strain>
    </source>
</reference>
<dbReference type="KEGG" id="aak:AA2016_2006"/>
<keyword evidence="4" id="KW-1185">Reference proteome</keyword>
<proteinExistence type="predicted"/>
<evidence type="ECO:0000313" key="3">
    <source>
        <dbReference type="Proteomes" id="UP000075755"/>
    </source>
</evidence>
<evidence type="ECO:0000313" key="1">
    <source>
        <dbReference type="EMBL" id="AMS40936.1"/>
    </source>
</evidence>
<organism evidence="1 3">
    <name type="scientific">Aminobacter aminovorans</name>
    <name type="common">Chelatobacter heintzii</name>
    <dbReference type="NCBI Taxonomy" id="83263"/>
    <lineage>
        <taxon>Bacteria</taxon>
        <taxon>Pseudomonadati</taxon>
        <taxon>Pseudomonadota</taxon>
        <taxon>Alphaproteobacteria</taxon>
        <taxon>Hyphomicrobiales</taxon>
        <taxon>Phyllobacteriaceae</taxon>
        <taxon>Aminobacter</taxon>
    </lineage>
</organism>
<reference evidence="2 4" key="2">
    <citation type="submission" date="2020-08" db="EMBL/GenBank/DDBJ databases">
        <title>Genomic Encyclopedia of Type Strains, Phase IV (KMG-IV): sequencing the most valuable type-strain genomes for metagenomic binning, comparative biology and taxonomic classification.</title>
        <authorList>
            <person name="Goeker M."/>
        </authorList>
    </citation>
    <scope>NUCLEOTIDE SEQUENCE [LARGE SCALE GENOMIC DNA]</scope>
    <source>
        <strain evidence="2 4">DSM 10368</strain>
    </source>
</reference>
<protein>
    <submittedName>
        <fullName evidence="1">Uncharacterized protein</fullName>
    </submittedName>
</protein>
<dbReference type="AlphaFoldDB" id="A0AAC9AR88"/>
<accession>A0AAC9AR88</accession>
<evidence type="ECO:0000313" key="2">
    <source>
        <dbReference type="EMBL" id="MBB3709247.1"/>
    </source>
</evidence>
<dbReference type="EMBL" id="JACICB010000027">
    <property type="protein sequence ID" value="MBB3709247.1"/>
    <property type="molecule type" value="Genomic_DNA"/>
</dbReference>
<dbReference type="RefSeq" id="WP_154386966.1">
    <property type="nucleotide sequence ID" value="NZ_CP015005.1"/>
</dbReference>